<dbReference type="EMBL" id="CAJOBC010034920">
    <property type="protein sequence ID" value="CAF4109894.1"/>
    <property type="molecule type" value="Genomic_DNA"/>
</dbReference>
<proteinExistence type="predicted"/>
<protein>
    <submittedName>
        <fullName evidence="1">Uncharacterized protein</fullName>
    </submittedName>
</protein>
<evidence type="ECO:0000313" key="1">
    <source>
        <dbReference type="EMBL" id="CAF4109894.1"/>
    </source>
</evidence>
<comment type="caution">
    <text evidence="1">The sequence shown here is derived from an EMBL/GenBank/DDBJ whole genome shotgun (WGS) entry which is preliminary data.</text>
</comment>
<dbReference type="AlphaFoldDB" id="A0A8S2QNT3"/>
<accession>A0A8S2QNT3</accession>
<gene>
    <name evidence="1" type="ORF">SRO942_LOCUS28747</name>
</gene>
<dbReference type="Proteomes" id="UP000681722">
    <property type="component" value="Unassembled WGS sequence"/>
</dbReference>
<reference evidence="1" key="1">
    <citation type="submission" date="2021-02" db="EMBL/GenBank/DDBJ databases">
        <authorList>
            <person name="Nowell W R."/>
        </authorList>
    </citation>
    <scope>NUCLEOTIDE SEQUENCE</scope>
</reference>
<organism evidence="1 2">
    <name type="scientific">Didymodactylos carnosus</name>
    <dbReference type="NCBI Taxonomy" id="1234261"/>
    <lineage>
        <taxon>Eukaryota</taxon>
        <taxon>Metazoa</taxon>
        <taxon>Spiralia</taxon>
        <taxon>Gnathifera</taxon>
        <taxon>Rotifera</taxon>
        <taxon>Eurotatoria</taxon>
        <taxon>Bdelloidea</taxon>
        <taxon>Philodinida</taxon>
        <taxon>Philodinidae</taxon>
        <taxon>Didymodactylos</taxon>
    </lineage>
</organism>
<evidence type="ECO:0000313" key="2">
    <source>
        <dbReference type="Proteomes" id="UP000681722"/>
    </source>
</evidence>
<name>A0A8S2QNT3_9BILA</name>
<sequence>MKYDEQGNLIDDKTDNDEQSAEAEFARIFTKYYEEIGDCFPELLRLKELLKLGALSRFMQS</sequence>
<feature type="non-terminal residue" evidence="1">
    <location>
        <position position="61"/>
    </location>
</feature>